<feature type="compositionally biased region" description="Basic and acidic residues" evidence="1">
    <location>
        <begin position="283"/>
        <end position="292"/>
    </location>
</feature>
<evidence type="ECO:0000259" key="2">
    <source>
        <dbReference type="Pfam" id="PF04194"/>
    </source>
</evidence>
<dbReference type="AlphaFoldDB" id="A0A8J9T997"/>
<dbReference type="Pfam" id="PF04194">
    <property type="entry name" value="PDCD2_C"/>
    <property type="match status" value="1"/>
</dbReference>
<dbReference type="GO" id="GO:0005737">
    <property type="term" value="C:cytoplasm"/>
    <property type="evidence" value="ECO:0007669"/>
    <property type="project" value="InterPro"/>
</dbReference>
<organism evidence="3">
    <name type="scientific">Phaeodactylum tricornutum</name>
    <name type="common">Diatom</name>
    <dbReference type="NCBI Taxonomy" id="2850"/>
    <lineage>
        <taxon>Eukaryota</taxon>
        <taxon>Sar</taxon>
        <taxon>Stramenopiles</taxon>
        <taxon>Ochrophyta</taxon>
        <taxon>Bacillariophyta</taxon>
        <taxon>Bacillariophyceae</taxon>
        <taxon>Bacillariophycidae</taxon>
        <taxon>Naviculales</taxon>
        <taxon>Phaeodactylaceae</taxon>
        <taxon>Phaeodactylum</taxon>
    </lineage>
</organism>
<protein>
    <recommendedName>
        <fullName evidence="2">Programmed cell death protein 2 C-terminal domain-containing protein</fullName>
    </recommendedName>
</protein>
<dbReference type="InterPro" id="IPR007320">
    <property type="entry name" value="PDCD2_C"/>
</dbReference>
<feature type="region of interest" description="Disordered" evidence="1">
    <location>
        <begin position="262"/>
        <end position="326"/>
    </location>
</feature>
<gene>
    <name evidence="3" type="ORF">PTTT1_LOCUS32561</name>
</gene>
<dbReference type="EMBL" id="OU594963">
    <property type="protein sequence ID" value="CAG9286510.1"/>
    <property type="molecule type" value="Genomic_DNA"/>
</dbReference>
<sequence length="497" mass="55646">MGRPTQFLGNGKAITFLPARKLHFPQNQRATNSSAGRLSARIMPTIEEIDDAVHVHLGFSIPIANDEQLRQVGHRSADYSCWDGGQLGGRPSWLEPQHLPASVTCRCCQNTMRFIAQIYAPIDDLLTLDASHQQWCGSADRAFHRSLYVFACSSCPTPNTGAIRVLRSQLPRENPYYPAEEENDAEETDWNAHLPETYGKHLCAVCGLAGAKRCPLQNLFFCNKNHQREHKTHVFDAEKMGEDVHSLPSLYPLSELVVEEEPDALVEQSDHSSGTDMPSLLRNKKEDGADDKSDSDEDIEQNDLNAMTGARQPDESQNPTTQAFYDRIKSRPNVADQCLRYERWNDHGDGSSPLWIRQGERPGTIPPCARCQAPRKFEFQLMPQLLHFLLSNSTTSKSTASERYAHVKQALEEADSLVRQAPPEQIPPSLVDVQKAALSRIQNDLLGSDGEQRVLDWGVVAVYTCTNSCGELRDEIGEDCLGAYREEFAWRQTSLDA</sequence>
<name>A0A8J9T997_PHATR</name>
<evidence type="ECO:0000313" key="3">
    <source>
        <dbReference type="EMBL" id="CAG9286510.1"/>
    </source>
</evidence>
<dbReference type="Proteomes" id="UP000836788">
    <property type="component" value="Chromosome 22"/>
</dbReference>
<dbReference type="PANTHER" id="PTHR12298">
    <property type="entry name" value="PCDC2 PROGRAMMED CELL DEATH PROTEIN 2 -RELATED"/>
    <property type="match status" value="1"/>
</dbReference>
<feature type="domain" description="Programmed cell death protein 2 C-terminal" evidence="2">
    <location>
        <begin position="321"/>
        <end position="395"/>
    </location>
</feature>
<proteinExistence type="predicted"/>
<evidence type="ECO:0000256" key="1">
    <source>
        <dbReference type="SAM" id="MobiDB-lite"/>
    </source>
</evidence>
<dbReference type="PANTHER" id="PTHR12298:SF4">
    <property type="entry name" value="PROGRAMMED CELL DEATH PROTEIN 2"/>
    <property type="match status" value="1"/>
</dbReference>
<reference evidence="3" key="1">
    <citation type="submission" date="2022-02" db="EMBL/GenBank/DDBJ databases">
        <authorList>
            <person name="Giguere J D."/>
        </authorList>
    </citation>
    <scope>NUCLEOTIDE SEQUENCE</scope>
    <source>
        <strain evidence="3">CCAP 1055/1</strain>
    </source>
</reference>
<accession>A0A8J9T997</accession>